<dbReference type="GO" id="GO:0005789">
    <property type="term" value="C:endoplasmic reticulum membrane"/>
    <property type="evidence" value="ECO:0007669"/>
    <property type="project" value="Ensembl"/>
</dbReference>
<dbReference type="PROSITE" id="PS51847">
    <property type="entry name" value="SMP"/>
    <property type="match status" value="1"/>
</dbReference>
<dbReference type="CDD" id="cd20825">
    <property type="entry name" value="C1_PDZD8"/>
    <property type="match status" value="1"/>
</dbReference>
<dbReference type="GO" id="GO:0046872">
    <property type="term" value="F:metal ion binding"/>
    <property type="evidence" value="ECO:0007669"/>
    <property type="project" value="UniProtKB-KW"/>
</dbReference>
<reference evidence="13" key="1">
    <citation type="submission" date="2025-08" db="UniProtKB">
        <authorList>
            <consortium name="Ensembl"/>
        </authorList>
    </citation>
    <scope>IDENTIFICATION</scope>
</reference>
<evidence type="ECO:0000256" key="4">
    <source>
        <dbReference type="ARBA" id="ARBA00022833"/>
    </source>
</evidence>
<dbReference type="CDD" id="cd21674">
    <property type="entry name" value="SMP_PDZD8"/>
    <property type="match status" value="1"/>
</dbReference>
<dbReference type="InterPro" id="IPR002219">
    <property type="entry name" value="PKC_DAG/PE"/>
</dbReference>
<feature type="domain" description="PDZ" evidence="11">
    <location>
        <begin position="354"/>
        <end position="437"/>
    </location>
</feature>
<keyword evidence="4" id="KW-0862">Zinc</keyword>
<keyword evidence="3" id="KW-0479">Metal-binding</keyword>
<dbReference type="GeneTree" id="ENSGT00390000017746"/>
<dbReference type="Gene3D" id="3.30.60.20">
    <property type="match status" value="1"/>
</dbReference>
<feature type="region of interest" description="Disordered" evidence="9">
    <location>
        <begin position="1069"/>
        <end position="1091"/>
    </location>
</feature>
<dbReference type="AlphaFoldDB" id="A0A670Z633"/>
<feature type="region of interest" description="Disordered" evidence="9">
    <location>
        <begin position="914"/>
        <end position="962"/>
    </location>
</feature>
<evidence type="ECO:0000256" key="6">
    <source>
        <dbReference type="ARBA" id="ARBA00023121"/>
    </source>
</evidence>
<dbReference type="SUPFAM" id="SSF50156">
    <property type="entry name" value="PDZ domain-like"/>
    <property type="match status" value="1"/>
</dbReference>
<dbReference type="GO" id="GO:1990456">
    <property type="term" value="P:mitochondrion-endoplasmic reticulum membrane tethering"/>
    <property type="evidence" value="ECO:0007669"/>
    <property type="project" value="Ensembl"/>
</dbReference>
<feature type="region of interest" description="Disordered" evidence="9">
    <location>
        <begin position="622"/>
        <end position="644"/>
    </location>
</feature>
<evidence type="ECO:0000256" key="5">
    <source>
        <dbReference type="ARBA" id="ARBA00023055"/>
    </source>
</evidence>
<evidence type="ECO:0000256" key="7">
    <source>
        <dbReference type="ARBA" id="ARBA00023136"/>
    </source>
</evidence>
<proteinExistence type="predicted"/>
<evidence type="ECO:0000256" key="8">
    <source>
        <dbReference type="SAM" id="Coils"/>
    </source>
</evidence>
<dbReference type="SUPFAM" id="SSF57889">
    <property type="entry name" value="Cysteine-rich domain"/>
    <property type="match status" value="1"/>
</dbReference>
<evidence type="ECO:0000256" key="1">
    <source>
        <dbReference type="ARBA" id="ARBA00004370"/>
    </source>
</evidence>
<dbReference type="GO" id="GO:0022604">
    <property type="term" value="P:regulation of cell morphogenesis"/>
    <property type="evidence" value="ECO:0007669"/>
    <property type="project" value="Ensembl"/>
</dbReference>
<dbReference type="PANTHER" id="PTHR21519">
    <property type="entry name" value="PDZ DOMAIN-CONTAINING PROTEIN 8"/>
    <property type="match status" value="1"/>
</dbReference>
<dbReference type="PROSITE" id="PS50106">
    <property type="entry name" value="PDZ"/>
    <property type="match status" value="1"/>
</dbReference>
<dbReference type="InterPro" id="IPR036034">
    <property type="entry name" value="PDZ_sf"/>
</dbReference>
<evidence type="ECO:0000259" key="10">
    <source>
        <dbReference type="PROSITE" id="PS50081"/>
    </source>
</evidence>
<dbReference type="InterPro" id="IPR046349">
    <property type="entry name" value="C1-like_sf"/>
</dbReference>
<dbReference type="InterPro" id="IPR039275">
    <property type="entry name" value="PDZD8"/>
</dbReference>
<gene>
    <name evidence="13" type="primary">PDZD8</name>
</gene>
<keyword evidence="6" id="KW-0446">Lipid-binding</keyword>
<dbReference type="Gene3D" id="2.30.42.10">
    <property type="match status" value="1"/>
</dbReference>
<dbReference type="Pfam" id="PF26547">
    <property type="entry name" value="PDZD8_N"/>
    <property type="match status" value="1"/>
</dbReference>
<evidence type="ECO:0000256" key="2">
    <source>
        <dbReference type="ARBA" id="ARBA00022448"/>
    </source>
</evidence>
<keyword evidence="2" id="KW-0813">Transport</keyword>
<dbReference type="SMART" id="SM00228">
    <property type="entry name" value="PDZ"/>
    <property type="match status" value="1"/>
</dbReference>
<feature type="compositionally biased region" description="Basic and acidic residues" evidence="9">
    <location>
        <begin position="627"/>
        <end position="637"/>
    </location>
</feature>
<comment type="subcellular location">
    <subcellularLocation>
        <location evidence="1">Membrane</location>
    </subcellularLocation>
</comment>
<dbReference type="GO" id="GO:0005739">
    <property type="term" value="C:mitochondrion"/>
    <property type="evidence" value="ECO:0007669"/>
    <property type="project" value="GOC"/>
</dbReference>
<sequence>MLSVYGILLSALLGSFLTLLAQLLLFFRRQPEAVTGVSRLRSSHFFVTRVMPDSTLKEYLTGILILGQEPSSKSEQSLKAPGQESPPLVECTEETLYWLNAICLFLFRELKDTSLIRHWVTRKIKVEFEELLQTKVTGKVLEGLSLRDVSFGNVIPLFKNIKILRPVTCNEEGCPEELDFEVDLEYDGGFHLAIDADLVFGKSAYLFAKISKIVGRVRLVFTRIPFTHWSFAFVEEPLIDLEVKSQFEGRPLPQLTSIIVNQFKKVIKRKHTLPHYKIRFKPFFPFQVVPPEEYRDQSLSIQGFSLTEGRLKVSLIECSRLFIFGSYEREVNIHCTIELSDKVWEDKERTFIKTAELIKGNSPSIGLTLRQTQAKEGETGRVVIETVTPNSAAAAADLQRGDRVLFIGGVRITSTVQVLKLIKQAGERVTIYYERPVGYSQQMLVQDNLSQMEETTFSDDYLLNEIDNKELDTEFEDLANVLKSSEFKDDSSSSPKHIPVSLAGKPPGTLSPVLNRKLHLGSYQPSPRVLFKETSRPAIHKTPENLDISQQTNKQSPLNVTKPPVPPRPQIKVPAVSSEVQNKLETGDLSSEKLDKLPLPANNGDKDSEKIIRIIDLGEESTGSKPISKESSEKNHNSWESPEIPYRNRAGKWARTKGSSYLFEVGKEHTYLNIGVWCRDPFKVGGLVCLGYESVKLEDVALDCIATSSMEFIRPFRLNPPAPKAAVTRTALRSLISHKGFNEKFCYGDVTVHFKYLKEGEPEDSTFLLEKDKENILEEAAAPDLSKEDPYFGQITYTENRHNFQDTQFQNPTWCDYCKKKVWTKAASQCVVCAYVCHKKCQEKCLTDAPFCLGATRRLERVLHPFKFENQDSTPGPRVDSELKTANKATGLTRHLLNTSSRFLNLRQVPKVRINEQGPEVVEPSPKQTPHPSDNEGSDTDTGGPSSPSKQVTTPGIKLPRKEGGLDDSVFIAVKEIGRDLYRSLPTEERIQKLEIMLEKLQCEIDQELESNNSLIREKKEASDTRKKRQLAAALAKSGERLQALTLLMIHYKAGIEDIEALENSALELGSRKEDKEEEDNNLVEETDNEDEAALVMAPVLETLLKEEERLESQNASVD</sequence>
<feature type="coiled-coil region" evidence="8">
    <location>
        <begin position="991"/>
        <end position="1018"/>
    </location>
</feature>
<keyword evidence="8" id="KW-0175">Coiled coil</keyword>
<evidence type="ECO:0000256" key="9">
    <source>
        <dbReference type="SAM" id="MobiDB-lite"/>
    </source>
</evidence>
<dbReference type="Ensembl" id="ENSPTXT00000017022.1">
    <property type="protein sequence ID" value="ENSPTXP00000016516.1"/>
    <property type="gene ID" value="ENSPTXG00000011408.1"/>
</dbReference>
<organism evidence="13 14">
    <name type="scientific">Pseudonaja textilis</name>
    <name type="common">Eastern brown snake</name>
    <dbReference type="NCBI Taxonomy" id="8673"/>
    <lineage>
        <taxon>Eukaryota</taxon>
        <taxon>Metazoa</taxon>
        <taxon>Chordata</taxon>
        <taxon>Craniata</taxon>
        <taxon>Vertebrata</taxon>
        <taxon>Euteleostomi</taxon>
        <taxon>Lepidosauria</taxon>
        <taxon>Squamata</taxon>
        <taxon>Bifurcata</taxon>
        <taxon>Unidentata</taxon>
        <taxon>Episquamata</taxon>
        <taxon>Toxicofera</taxon>
        <taxon>Serpentes</taxon>
        <taxon>Colubroidea</taxon>
        <taxon>Elapidae</taxon>
        <taxon>Hydrophiinae</taxon>
        <taxon>Pseudonaja</taxon>
    </lineage>
</organism>
<evidence type="ECO:0000313" key="13">
    <source>
        <dbReference type="Ensembl" id="ENSPTXP00000016516.1"/>
    </source>
</evidence>
<dbReference type="GO" id="GO:0006869">
    <property type="term" value="P:lipid transport"/>
    <property type="evidence" value="ECO:0007669"/>
    <property type="project" value="UniProtKB-KW"/>
</dbReference>
<dbReference type="GO" id="GO:0008289">
    <property type="term" value="F:lipid binding"/>
    <property type="evidence" value="ECO:0007669"/>
    <property type="project" value="UniProtKB-KW"/>
</dbReference>
<dbReference type="InterPro" id="IPR031468">
    <property type="entry name" value="SMP_LBD"/>
</dbReference>
<keyword evidence="7" id="KW-0472">Membrane</keyword>
<dbReference type="PANTHER" id="PTHR21519:SF1">
    <property type="entry name" value="PDZ DOMAIN-CONTAINING PROTEIN 8"/>
    <property type="match status" value="1"/>
</dbReference>
<feature type="compositionally biased region" description="Acidic residues" evidence="9">
    <location>
        <begin position="1076"/>
        <end position="1091"/>
    </location>
</feature>
<name>A0A670Z633_PSETE</name>
<dbReference type="GO" id="GO:0051560">
    <property type="term" value="P:mitochondrial calcium ion homeostasis"/>
    <property type="evidence" value="ECO:0007669"/>
    <property type="project" value="Ensembl"/>
</dbReference>
<dbReference type="GO" id="GO:0044233">
    <property type="term" value="C:mitochondria-associated endoplasmic reticulum membrane contact site"/>
    <property type="evidence" value="ECO:0007669"/>
    <property type="project" value="Ensembl"/>
</dbReference>
<dbReference type="OMA" id="HIALECM"/>
<keyword evidence="14" id="KW-1185">Reference proteome</keyword>
<accession>A0A670Z633</accession>
<evidence type="ECO:0000259" key="11">
    <source>
        <dbReference type="PROSITE" id="PS50106"/>
    </source>
</evidence>
<feature type="domain" description="Phorbol-ester/DAG-type" evidence="10">
    <location>
        <begin position="801"/>
        <end position="852"/>
    </location>
</feature>
<dbReference type="Pfam" id="PF00130">
    <property type="entry name" value="C1_1"/>
    <property type="match status" value="1"/>
</dbReference>
<evidence type="ECO:0000256" key="3">
    <source>
        <dbReference type="ARBA" id="ARBA00022723"/>
    </source>
</evidence>
<feature type="region of interest" description="Disordered" evidence="9">
    <location>
        <begin position="485"/>
        <end position="511"/>
    </location>
</feature>
<feature type="compositionally biased region" description="Polar residues" evidence="9">
    <location>
        <begin position="940"/>
        <end position="954"/>
    </location>
</feature>
<dbReference type="InterPro" id="IPR001478">
    <property type="entry name" value="PDZ"/>
</dbReference>
<dbReference type="Proteomes" id="UP000472273">
    <property type="component" value="Unplaced"/>
</dbReference>
<dbReference type="InterPro" id="IPR041489">
    <property type="entry name" value="PDZ_6"/>
</dbReference>
<feature type="region of interest" description="Disordered" evidence="9">
    <location>
        <begin position="542"/>
        <end position="605"/>
    </location>
</feature>
<protein>
    <submittedName>
        <fullName evidence="13">PDZ domain containing 8</fullName>
    </submittedName>
</protein>
<keyword evidence="5" id="KW-0445">Lipid transport</keyword>
<dbReference type="Pfam" id="PF17820">
    <property type="entry name" value="PDZ_6"/>
    <property type="match status" value="1"/>
</dbReference>
<feature type="domain" description="SMP-LTD" evidence="12">
    <location>
        <begin position="92"/>
        <end position="282"/>
    </location>
</feature>
<dbReference type="SMART" id="SM00109">
    <property type="entry name" value="C1"/>
    <property type="match status" value="1"/>
</dbReference>
<evidence type="ECO:0000313" key="14">
    <source>
        <dbReference type="Proteomes" id="UP000472273"/>
    </source>
</evidence>
<dbReference type="PROSITE" id="PS50081">
    <property type="entry name" value="ZF_DAG_PE_2"/>
    <property type="match status" value="1"/>
</dbReference>
<dbReference type="GO" id="GO:0007010">
    <property type="term" value="P:cytoskeleton organization"/>
    <property type="evidence" value="ECO:0007669"/>
    <property type="project" value="Ensembl"/>
</dbReference>
<feature type="compositionally biased region" description="Polar residues" evidence="9">
    <location>
        <begin position="547"/>
        <end position="556"/>
    </location>
</feature>
<evidence type="ECO:0000259" key="12">
    <source>
        <dbReference type="PROSITE" id="PS51847"/>
    </source>
</evidence>
<dbReference type="InterPro" id="IPR058801">
    <property type="entry name" value="PDZD8_N"/>
</dbReference>
<reference evidence="13" key="2">
    <citation type="submission" date="2025-09" db="UniProtKB">
        <authorList>
            <consortium name="Ensembl"/>
        </authorList>
    </citation>
    <scope>IDENTIFICATION</scope>
</reference>